<protein>
    <submittedName>
        <fullName evidence="3">Putative chromosome partitioning protein</fullName>
    </submittedName>
</protein>
<evidence type="ECO:0000313" key="3">
    <source>
        <dbReference type="EMBL" id="CAD47865.1"/>
    </source>
</evidence>
<dbReference type="Pfam" id="PF02195">
    <property type="entry name" value="ParB_N"/>
    <property type="match status" value="1"/>
</dbReference>
<evidence type="ECO:0000256" key="1">
    <source>
        <dbReference type="SAM" id="MobiDB-lite"/>
    </source>
</evidence>
<reference evidence="3" key="1">
    <citation type="journal article" date="2003" name="J. Bacteriol.">
        <title>Sequence of the 165-kilobase catabolic plasmid pAO1 from Arthrobacter nicotinovorans and identification of a pAO1-dependent nicotine uptake system.</title>
        <authorList>
            <person name="Igloi G.L."/>
            <person name="Brandsch R."/>
        </authorList>
    </citation>
    <scope>NUCLEOTIDE SEQUENCE [LARGE SCALE GENOMIC DNA]</scope>
    <source>
        <strain evidence="3">ATCC 49919</strain>
        <plasmid evidence="3">pAO1</plasmid>
    </source>
</reference>
<dbReference type="GO" id="GO:0007059">
    <property type="term" value="P:chromosome segregation"/>
    <property type="evidence" value="ECO:0007669"/>
    <property type="project" value="TreeGrafter"/>
</dbReference>
<keyword evidence="3" id="KW-0614">Plasmid</keyword>
<dbReference type="InterPro" id="IPR003115">
    <property type="entry name" value="ParB_N"/>
</dbReference>
<accession>Q8GAN9</accession>
<dbReference type="AlphaFoldDB" id="Q8GAN9"/>
<gene>
    <name evidence="3" type="primary">PAR</name>
</gene>
<dbReference type="InterPro" id="IPR050336">
    <property type="entry name" value="Chromosome_partition/occlusion"/>
</dbReference>
<dbReference type="InterPro" id="IPR036086">
    <property type="entry name" value="ParB/Sulfiredoxin_sf"/>
</dbReference>
<feature type="region of interest" description="Disordered" evidence="1">
    <location>
        <begin position="78"/>
        <end position="98"/>
    </location>
</feature>
<evidence type="ECO:0000259" key="2">
    <source>
        <dbReference type="SMART" id="SM00470"/>
    </source>
</evidence>
<dbReference type="SUPFAM" id="SSF110849">
    <property type="entry name" value="ParB/Sulfiredoxin"/>
    <property type="match status" value="1"/>
</dbReference>
<dbReference type="GO" id="GO:0005694">
    <property type="term" value="C:chromosome"/>
    <property type="evidence" value="ECO:0007669"/>
    <property type="project" value="TreeGrafter"/>
</dbReference>
<dbReference type="PANTHER" id="PTHR33375:SF1">
    <property type="entry name" value="CHROMOSOME-PARTITIONING PROTEIN PARB-RELATED"/>
    <property type="match status" value="1"/>
</dbReference>
<organism evidence="3">
    <name type="scientific">Paenarthrobacter nicotinovorans</name>
    <name type="common">Arthrobacter nicotinovorans</name>
    <dbReference type="NCBI Taxonomy" id="29320"/>
    <lineage>
        <taxon>Bacteria</taxon>
        <taxon>Bacillati</taxon>
        <taxon>Actinomycetota</taxon>
        <taxon>Actinomycetes</taxon>
        <taxon>Micrococcales</taxon>
        <taxon>Micrococcaceae</taxon>
        <taxon>Paenarthrobacter</taxon>
    </lineage>
</organism>
<sequence length="206" mass="22346">MRRGQGAPSQGSGHPGPVCLRRLFGCCPSDCRRPLHSVQPLRTLRGLRCRKCPCGAPASLISFGNFLHLARGWTGLRRPPSKQACQQPKNNGGGDPRSWLRLPRSLTDSSARDTQTMNAAPTLEMLDPNTLTVDINVRKDAALTKEFVASIKEHGVLVPVVAHRREDGTVHVLMGQRRTLGAIEAGAPRIPVLVGDTPEEAERLAT</sequence>
<dbReference type="Gene3D" id="3.90.1530.10">
    <property type="entry name" value="Conserved hypothetical protein from pyrococcus furiosus pfu- 392566-001, ParB domain"/>
    <property type="match status" value="1"/>
</dbReference>
<dbReference type="SMART" id="SM00470">
    <property type="entry name" value="ParB"/>
    <property type="match status" value="1"/>
</dbReference>
<reference evidence="3" key="2">
    <citation type="submission" date="2013-12" db="EMBL/GenBank/DDBJ databases">
        <authorList>
            <person name="Mihasan M."/>
            <person name="Brandsch R."/>
        </authorList>
    </citation>
    <scope>NUCLEOTIDE SEQUENCE</scope>
    <source>
        <strain evidence="3">ATCC 49919</strain>
        <plasmid evidence="3">pAO1</plasmid>
    </source>
</reference>
<name>Q8GAN9_PAENI</name>
<dbReference type="PANTHER" id="PTHR33375">
    <property type="entry name" value="CHROMOSOME-PARTITIONING PROTEIN PARB-RELATED"/>
    <property type="match status" value="1"/>
</dbReference>
<feature type="domain" description="ParB-like N-terminal" evidence="2">
    <location>
        <begin position="124"/>
        <end position="202"/>
    </location>
</feature>
<geneLocation type="plasmid" evidence="3">
    <name>pAO1</name>
</geneLocation>
<proteinExistence type="predicted"/>
<dbReference type="EMBL" id="AJ507836">
    <property type="protein sequence ID" value="CAD47865.1"/>
    <property type="molecule type" value="Genomic_DNA"/>
</dbReference>